<accession>A0A401UUG4</accession>
<dbReference type="AlphaFoldDB" id="A0A401UUG4"/>
<reference evidence="1 2" key="1">
    <citation type="submission" date="2018-11" db="EMBL/GenBank/DDBJ databases">
        <title>Genome sequencing and assembly of Clostridium tagluense strain A121.</title>
        <authorList>
            <person name="Murakami T."/>
            <person name="Segawa T."/>
            <person name="Shcherbakova V.A."/>
            <person name="Mori H."/>
            <person name="Yoshimura Y."/>
        </authorList>
    </citation>
    <scope>NUCLEOTIDE SEQUENCE [LARGE SCALE GENOMIC DNA]</scope>
    <source>
        <strain evidence="1 2">A121</strain>
    </source>
</reference>
<proteinExistence type="predicted"/>
<dbReference type="RefSeq" id="WP_125006501.1">
    <property type="nucleotide sequence ID" value="NZ_BHYK01000066.1"/>
</dbReference>
<sequence>MSNSFINWMKSFLGVGQTTVNMTATAISTEQQLAIEIFAIHTAINLIASSISKCEFKTYAKGVEVKGETYYQWNIQPNLNQNSSQFLQELITKLLFNNEVLVLPIGDQLIIADSFFQEEFAIKENIFSNITKGTLTFQKVYNMSDVYYYKLGNTDIRALLSALVAGYNKLLNMSINKYKRSGGRKGILDIDSTASNDKKFQEKLDTLMNQRFKRYFEAENAVLPLDKGFKYDEKNGEGSKKSTSEIADIAIITKEIFERVAQAFKIPPALLRGDIADIGATTGNYLTFCVDPLVDMIGEENNRKSYGKAAFLAGNYMKVDTTTIQHISLFNISESFDKLVASGGYSIDELRVKAGDVALNMDFSKKHWMTKNYQDIENLEGPVKGGEI</sequence>
<name>A0A401UUG4_9CLOT</name>
<organism evidence="1 2">
    <name type="scientific">Clostridium tagluense</name>
    <dbReference type="NCBI Taxonomy" id="360422"/>
    <lineage>
        <taxon>Bacteria</taxon>
        <taxon>Bacillati</taxon>
        <taxon>Bacillota</taxon>
        <taxon>Clostridia</taxon>
        <taxon>Eubacteriales</taxon>
        <taxon>Clostridiaceae</taxon>
        <taxon>Clostridium</taxon>
    </lineage>
</organism>
<dbReference type="Proteomes" id="UP000287872">
    <property type="component" value="Unassembled WGS sequence"/>
</dbReference>
<dbReference type="Pfam" id="PF04860">
    <property type="entry name" value="Phage_portal"/>
    <property type="match status" value="1"/>
</dbReference>
<comment type="caution">
    <text evidence="1">The sequence shown here is derived from an EMBL/GenBank/DDBJ whole genome shotgun (WGS) entry which is preliminary data.</text>
</comment>
<keyword evidence="2" id="KW-1185">Reference proteome</keyword>
<dbReference type="InterPro" id="IPR006427">
    <property type="entry name" value="Portal_HK97"/>
</dbReference>
<dbReference type="InterPro" id="IPR006944">
    <property type="entry name" value="Phage/GTA_portal"/>
</dbReference>
<dbReference type="EMBL" id="BHYK01000066">
    <property type="protein sequence ID" value="GCD13187.1"/>
    <property type="molecule type" value="Genomic_DNA"/>
</dbReference>
<evidence type="ECO:0000313" key="1">
    <source>
        <dbReference type="EMBL" id="GCD13187.1"/>
    </source>
</evidence>
<gene>
    <name evidence="1" type="ORF">Ctaglu_48100</name>
</gene>
<evidence type="ECO:0000313" key="2">
    <source>
        <dbReference type="Proteomes" id="UP000287872"/>
    </source>
</evidence>
<protein>
    <recommendedName>
        <fullName evidence="3">Phage portal protein</fullName>
    </recommendedName>
</protein>
<dbReference type="NCBIfam" id="TIGR01537">
    <property type="entry name" value="portal_HK97"/>
    <property type="match status" value="1"/>
</dbReference>
<evidence type="ECO:0008006" key="3">
    <source>
        <dbReference type="Google" id="ProtNLM"/>
    </source>
</evidence>
<dbReference type="OrthoDB" id="395750at2"/>